<dbReference type="Proteomes" id="UP000539350">
    <property type="component" value="Unassembled WGS sequence"/>
</dbReference>
<keyword evidence="6" id="KW-1185">Reference proteome</keyword>
<organism evidence="5 6">
    <name type="scientific">Sediminihaliea albiluteola</name>
    <dbReference type="NCBI Taxonomy" id="2758564"/>
    <lineage>
        <taxon>Bacteria</taxon>
        <taxon>Pseudomonadati</taxon>
        <taxon>Pseudomonadota</taxon>
        <taxon>Gammaproteobacteria</taxon>
        <taxon>Cellvibrionales</taxon>
        <taxon>Halieaceae</taxon>
        <taxon>Sediminihaliea</taxon>
    </lineage>
</organism>
<keyword evidence="1" id="KW-0805">Transcription regulation</keyword>
<dbReference type="Gene3D" id="1.10.10.10">
    <property type="entry name" value="Winged helix-like DNA-binding domain superfamily/Winged helix DNA-binding domain"/>
    <property type="match status" value="1"/>
</dbReference>
<sequence>MNDIKQLNRWNRDLSRAIGTLGTEDFFPSLVAAIRGQVRIDFPKVWLFHRDLPPRLLYHELSARAQRAQLHQYTNEYYRQDPFYLTAINQPRSKIYRLSRITHNKLHKSPYHQEYYADTGAVDEVAFLAKLQGDNVIVLSIARRVDSGAFSDADYETLYLQAEPVSELLKAHSKHNDFAINKLIQPGINHQIDLAFKTFGSSLLSPREKSVLEMMLRGYSTERSAEKLQIAVETLRRHRKSIYRKLDVNSQSDLFSLFINAMSCLGQAAGDDPLSVYMAPLPKALSED</sequence>
<reference evidence="5 6" key="1">
    <citation type="submission" date="2020-07" db="EMBL/GenBank/DDBJ databases">
        <title>Halieaceae bacterium, F7430, whole genome shotgun sequencing project.</title>
        <authorList>
            <person name="Jiang S."/>
            <person name="Liu Z.W."/>
            <person name="Du Z.J."/>
        </authorList>
    </citation>
    <scope>NUCLEOTIDE SEQUENCE [LARGE SCALE GENOMIC DNA]</scope>
    <source>
        <strain evidence="5 6">F7430</strain>
    </source>
</reference>
<gene>
    <name evidence="5" type="ORF">H2508_08770</name>
</gene>
<name>A0A7W2TWF4_9GAMM</name>
<evidence type="ECO:0000256" key="1">
    <source>
        <dbReference type="ARBA" id="ARBA00023015"/>
    </source>
</evidence>
<evidence type="ECO:0000313" key="5">
    <source>
        <dbReference type="EMBL" id="MBA6413198.1"/>
    </source>
</evidence>
<dbReference type="SMART" id="SM00421">
    <property type="entry name" value="HTH_LUXR"/>
    <property type="match status" value="1"/>
</dbReference>
<dbReference type="GO" id="GO:0006355">
    <property type="term" value="P:regulation of DNA-templated transcription"/>
    <property type="evidence" value="ECO:0007669"/>
    <property type="project" value="InterPro"/>
</dbReference>
<dbReference type="EMBL" id="JACFXU010000014">
    <property type="protein sequence ID" value="MBA6413198.1"/>
    <property type="molecule type" value="Genomic_DNA"/>
</dbReference>
<dbReference type="PRINTS" id="PR00038">
    <property type="entry name" value="HTHLUXR"/>
</dbReference>
<evidence type="ECO:0000259" key="4">
    <source>
        <dbReference type="PROSITE" id="PS50043"/>
    </source>
</evidence>
<evidence type="ECO:0000256" key="2">
    <source>
        <dbReference type="ARBA" id="ARBA00023125"/>
    </source>
</evidence>
<protein>
    <submittedName>
        <fullName evidence="5">Helix-turn-helix transcriptional regulator</fullName>
    </submittedName>
</protein>
<feature type="domain" description="HTH luxR-type" evidence="4">
    <location>
        <begin position="197"/>
        <end position="262"/>
    </location>
</feature>
<dbReference type="InterPro" id="IPR036388">
    <property type="entry name" value="WH-like_DNA-bd_sf"/>
</dbReference>
<dbReference type="InterPro" id="IPR016032">
    <property type="entry name" value="Sig_transdc_resp-reg_C-effctor"/>
</dbReference>
<keyword evidence="3" id="KW-0804">Transcription</keyword>
<comment type="caution">
    <text evidence="5">The sequence shown here is derived from an EMBL/GenBank/DDBJ whole genome shotgun (WGS) entry which is preliminary data.</text>
</comment>
<dbReference type="PROSITE" id="PS50043">
    <property type="entry name" value="HTH_LUXR_2"/>
    <property type="match status" value="1"/>
</dbReference>
<evidence type="ECO:0000313" key="6">
    <source>
        <dbReference type="Proteomes" id="UP000539350"/>
    </source>
</evidence>
<accession>A0A7W2TWF4</accession>
<evidence type="ECO:0000256" key="3">
    <source>
        <dbReference type="ARBA" id="ARBA00023163"/>
    </source>
</evidence>
<proteinExistence type="predicted"/>
<dbReference type="GO" id="GO:0003677">
    <property type="term" value="F:DNA binding"/>
    <property type="evidence" value="ECO:0007669"/>
    <property type="project" value="UniProtKB-KW"/>
</dbReference>
<dbReference type="RefSeq" id="WP_182171994.1">
    <property type="nucleotide sequence ID" value="NZ_JACFXU010000014.1"/>
</dbReference>
<dbReference type="PANTHER" id="PTHR44688:SF16">
    <property type="entry name" value="DNA-BINDING TRANSCRIPTIONAL ACTIVATOR DEVR_DOSR"/>
    <property type="match status" value="1"/>
</dbReference>
<dbReference type="InterPro" id="IPR000792">
    <property type="entry name" value="Tscrpt_reg_LuxR_C"/>
</dbReference>
<dbReference type="PANTHER" id="PTHR44688">
    <property type="entry name" value="DNA-BINDING TRANSCRIPTIONAL ACTIVATOR DEVR_DOSR"/>
    <property type="match status" value="1"/>
</dbReference>
<dbReference type="CDD" id="cd06170">
    <property type="entry name" value="LuxR_C_like"/>
    <property type="match status" value="1"/>
</dbReference>
<dbReference type="AlphaFoldDB" id="A0A7W2TWF4"/>
<dbReference type="Pfam" id="PF00196">
    <property type="entry name" value="GerE"/>
    <property type="match status" value="1"/>
</dbReference>
<keyword evidence="2" id="KW-0238">DNA-binding</keyword>
<dbReference type="SUPFAM" id="SSF46894">
    <property type="entry name" value="C-terminal effector domain of the bipartite response regulators"/>
    <property type="match status" value="1"/>
</dbReference>